<proteinExistence type="predicted"/>
<gene>
    <name evidence="7" type="ORF">INT43_005550</name>
</gene>
<organism evidence="7 8">
    <name type="scientific">Mortierella isabellina</name>
    <name type="common">Filamentous fungus</name>
    <name type="synonym">Umbelopsis isabellina</name>
    <dbReference type="NCBI Taxonomy" id="91625"/>
    <lineage>
        <taxon>Eukaryota</taxon>
        <taxon>Fungi</taxon>
        <taxon>Fungi incertae sedis</taxon>
        <taxon>Mucoromycota</taxon>
        <taxon>Mucoromycotina</taxon>
        <taxon>Umbelopsidomycetes</taxon>
        <taxon>Umbelopsidales</taxon>
        <taxon>Umbelopsidaceae</taxon>
        <taxon>Umbelopsis</taxon>
    </lineage>
</organism>
<evidence type="ECO:0000256" key="1">
    <source>
        <dbReference type="ARBA" id="ARBA00004141"/>
    </source>
</evidence>
<sequence>MNTPRYAPTFPEESHTYIGVVVSICGNILISVALNLQKYAKIDLAYPQIQQHNKLQKKSASSSTHLNGSLPHSSPQIGQNNYDDRYQNCQKSDLEQDNTDYLKSKLWWIGISLMVIGEIGNFVAYGFAPASTIAPLGTTTLVSNVILAPLMLKERFRFRDAFGLLLAVFGATVVVLSSKSEEVKLSPDLVVEYLTSMQAIIYYSITGGLILFLTALSPKYGSTSILIDLGLVALYGAYTVLSTKSVSSLLNLTLYKMFTYPVSYVLITVLITTAVIQIKYLNKALQRFDSTAVIPTQFVLFTVSAIIGSAVLYRDFDDVKAEQFVRFVVGCLVEFLGVYLITANRRHGEFKHANEDDVLPRTARISRRSSVQSSGPSEPYNESLDDGEHDTDTLYSHGADQYPATDTTPLLAPSHYDKQKTDDGNANSHGSERIRKSSVSVFRGISLVSQLAGMDDEPFDATTSGQHQLSTSQSSKRHRAVHAVGHLLHGIIPSKGHKRSAHDETEDGYDAIPIEIPPMDEENDVASSTGSLDLDIDFSNASEEIQLRRSSSHVMKEDQ</sequence>
<dbReference type="Pfam" id="PF05653">
    <property type="entry name" value="Mg_trans_NIPA"/>
    <property type="match status" value="1"/>
</dbReference>
<keyword evidence="8" id="KW-1185">Reference proteome</keyword>
<evidence type="ECO:0000256" key="3">
    <source>
        <dbReference type="ARBA" id="ARBA00022989"/>
    </source>
</evidence>
<evidence type="ECO:0000313" key="7">
    <source>
        <dbReference type="EMBL" id="KAG2176316.1"/>
    </source>
</evidence>
<dbReference type="AlphaFoldDB" id="A0A8H7U8R3"/>
<name>A0A8H7U8R3_MORIS</name>
<dbReference type="PANTHER" id="PTHR12570:SF65">
    <property type="entry name" value="MAGNESIUM TRANSPORTER NIPA9-RELATED"/>
    <property type="match status" value="1"/>
</dbReference>
<dbReference type="SUPFAM" id="SSF103481">
    <property type="entry name" value="Multidrug resistance efflux transporter EmrE"/>
    <property type="match status" value="1"/>
</dbReference>
<feature type="non-terminal residue" evidence="7">
    <location>
        <position position="1"/>
    </location>
</feature>
<keyword evidence="3 6" id="KW-1133">Transmembrane helix</keyword>
<feature type="transmembrane region" description="Helical" evidence="6">
    <location>
        <begin position="106"/>
        <end position="127"/>
    </location>
</feature>
<comment type="caution">
    <text evidence="7">The sequence shown here is derived from an EMBL/GenBank/DDBJ whole genome shotgun (WGS) entry which is preliminary data.</text>
</comment>
<evidence type="ECO:0000256" key="6">
    <source>
        <dbReference type="SAM" id="Phobius"/>
    </source>
</evidence>
<feature type="transmembrane region" description="Helical" evidence="6">
    <location>
        <begin position="16"/>
        <end position="36"/>
    </location>
</feature>
<feature type="transmembrane region" description="Helical" evidence="6">
    <location>
        <begin position="324"/>
        <end position="342"/>
    </location>
</feature>
<comment type="subcellular location">
    <subcellularLocation>
        <location evidence="1">Membrane</location>
        <topology evidence="1">Multi-pass membrane protein</topology>
    </subcellularLocation>
</comment>
<dbReference type="Proteomes" id="UP000654370">
    <property type="component" value="Unassembled WGS sequence"/>
</dbReference>
<protein>
    <recommendedName>
        <fullName evidence="9">DUF803-domain-containing protein</fullName>
    </recommendedName>
</protein>
<feature type="transmembrane region" description="Helical" evidence="6">
    <location>
        <begin position="199"/>
        <end position="216"/>
    </location>
</feature>
<feature type="transmembrane region" description="Helical" evidence="6">
    <location>
        <begin position="293"/>
        <end position="312"/>
    </location>
</feature>
<keyword evidence="4 6" id="KW-0472">Membrane</keyword>
<accession>A0A8H7U8R3</accession>
<dbReference type="EMBL" id="JAEPQZ010000010">
    <property type="protein sequence ID" value="KAG2176316.1"/>
    <property type="molecule type" value="Genomic_DNA"/>
</dbReference>
<evidence type="ECO:0000313" key="8">
    <source>
        <dbReference type="Proteomes" id="UP000654370"/>
    </source>
</evidence>
<feature type="transmembrane region" description="Helical" evidence="6">
    <location>
        <begin position="223"/>
        <end position="241"/>
    </location>
</feature>
<evidence type="ECO:0000256" key="4">
    <source>
        <dbReference type="ARBA" id="ARBA00023136"/>
    </source>
</evidence>
<reference evidence="7" key="1">
    <citation type="submission" date="2020-12" db="EMBL/GenBank/DDBJ databases">
        <title>Metabolic potential, ecology and presence of endohyphal bacteria is reflected in genomic diversity of Mucoromycotina.</title>
        <authorList>
            <person name="Muszewska A."/>
            <person name="Okrasinska A."/>
            <person name="Steczkiewicz K."/>
            <person name="Drgas O."/>
            <person name="Orlowska M."/>
            <person name="Perlinska-Lenart U."/>
            <person name="Aleksandrzak-Piekarczyk T."/>
            <person name="Szatraj K."/>
            <person name="Zielenkiewicz U."/>
            <person name="Pilsyk S."/>
            <person name="Malc E."/>
            <person name="Mieczkowski P."/>
            <person name="Kruszewska J.S."/>
            <person name="Biernat P."/>
            <person name="Pawlowska J."/>
        </authorList>
    </citation>
    <scope>NUCLEOTIDE SEQUENCE</scope>
    <source>
        <strain evidence="7">WA0000067209</strain>
    </source>
</reference>
<feature type="region of interest" description="Disordered" evidence="5">
    <location>
        <begin position="361"/>
        <end position="435"/>
    </location>
</feature>
<feature type="transmembrane region" description="Helical" evidence="6">
    <location>
        <begin position="161"/>
        <end position="179"/>
    </location>
</feature>
<dbReference type="InterPro" id="IPR037185">
    <property type="entry name" value="EmrE-like"/>
</dbReference>
<feature type="compositionally biased region" description="Low complexity" evidence="5">
    <location>
        <begin position="368"/>
        <end position="377"/>
    </location>
</feature>
<feature type="transmembrane region" description="Helical" evidence="6">
    <location>
        <begin position="261"/>
        <end position="281"/>
    </location>
</feature>
<evidence type="ECO:0000256" key="5">
    <source>
        <dbReference type="SAM" id="MobiDB-lite"/>
    </source>
</evidence>
<dbReference type="PANTHER" id="PTHR12570">
    <property type="match status" value="1"/>
</dbReference>
<evidence type="ECO:0000256" key="2">
    <source>
        <dbReference type="ARBA" id="ARBA00022692"/>
    </source>
</evidence>
<keyword evidence="2 6" id="KW-0812">Transmembrane</keyword>
<evidence type="ECO:0008006" key="9">
    <source>
        <dbReference type="Google" id="ProtNLM"/>
    </source>
</evidence>
<dbReference type="GO" id="GO:0015095">
    <property type="term" value="F:magnesium ion transmembrane transporter activity"/>
    <property type="evidence" value="ECO:0007669"/>
    <property type="project" value="InterPro"/>
</dbReference>
<feature type="transmembrane region" description="Helical" evidence="6">
    <location>
        <begin position="133"/>
        <end position="152"/>
    </location>
</feature>
<dbReference type="GO" id="GO:0016020">
    <property type="term" value="C:membrane"/>
    <property type="evidence" value="ECO:0007669"/>
    <property type="project" value="UniProtKB-SubCell"/>
</dbReference>
<dbReference type="OrthoDB" id="165382at2759"/>
<feature type="region of interest" description="Disordered" evidence="5">
    <location>
        <begin position="57"/>
        <end position="82"/>
    </location>
</feature>
<dbReference type="InterPro" id="IPR008521">
    <property type="entry name" value="Mg_trans_NIPA"/>
</dbReference>